<evidence type="ECO:0000313" key="4">
    <source>
        <dbReference type="EMBL" id="OAP93921.1"/>
    </source>
</evidence>
<dbReference type="EMBL" id="LWBS01000231">
    <property type="protein sequence ID" value="OAP93921.1"/>
    <property type="molecule type" value="Genomic_DNA"/>
</dbReference>
<reference evidence="4" key="1">
    <citation type="submission" date="2016-04" db="EMBL/GenBank/DDBJ databases">
        <title>Fast-growing isolate from the root nodules of Vavilovia formosa.</title>
        <authorList>
            <person name="Kimeklis A."/>
            <person name="Safronova V."/>
            <person name="Belimov A."/>
            <person name="Andronov E."/>
        </authorList>
    </citation>
    <scope>NUCLEOTIDE SEQUENCE [LARGE SCALE GENOMIC DNA]</scope>
    <source>
        <strain evidence="4">Vaf-46</strain>
    </source>
</reference>
<evidence type="ECO:0000256" key="2">
    <source>
        <dbReference type="ARBA" id="ARBA00023002"/>
    </source>
</evidence>
<dbReference type="Pfam" id="PF01613">
    <property type="entry name" value="Flavin_Reduct"/>
    <property type="match status" value="1"/>
</dbReference>
<name>A0A179BS09_RHILE</name>
<accession>A0A179BS09</accession>
<comment type="caution">
    <text evidence="4">The sequence shown here is derived from an EMBL/GenBank/DDBJ whole genome shotgun (WGS) entry which is preliminary data.</text>
</comment>
<keyword evidence="2" id="KW-0560">Oxidoreductase</keyword>
<dbReference type="PANTHER" id="PTHR30466">
    <property type="entry name" value="FLAVIN REDUCTASE"/>
    <property type="match status" value="1"/>
</dbReference>
<dbReference type="InterPro" id="IPR050268">
    <property type="entry name" value="NADH-dep_flavin_reductase"/>
</dbReference>
<protein>
    <recommendedName>
        <fullName evidence="3">Flavin reductase like domain-containing protein</fullName>
    </recommendedName>
</protein>
<dbReference type="Gene3D" id="2.30.110.10">
    <property type="entry name" value="Electron Transport, Fmn-binding Protein, Chain A"/>
    <property type="match status" value="1"/>
</dbReference>
<gene>
    <name evidence="4" type="ORF">A4U53_22810</name>
</gene>
<dbReference type="GO" id="GO:0042602">
    <property type="term" value="F:riboflavin reductase (NADPH) activity"/>
    <property type="evidence" value="ECO:0007669"/>
    <property type="project" value="TreeGrafter"/>
</dbReference>
<feature type="domain" description="Flavin reductase like" evidence="3">
    <location>
        <begin position="14"/>
        <end position="157"/>
    </location>
</feature>
<comment type="similarity">
    <text evidence="1">Belongs to the non-flavoprotein flavin reductase family.</text>
</comment>
<dbReference type="SMART" id="SM00903">
    <property type="entry name" value="Flavin_Reduct"/>
    <property type="match status" value="1"/>
</dbReference>
<dbReference type="InterPro" id="IPR002563">
    <property type="entry name" value="Flavin_Rdtase-like_dom"/>
</dbReference>
<evidence type="ECO:0000256" key="1">
    <source>
        <dbReference type="ARBA" id="ARBA00008898"/>
    </source>
</evidence>
<dbReference type="AlphaFoldDB" id="A0A179BS09"/>
<evidence type="ECO:0000259" key="3">
    <source>
        <dbReference type="SMART" id="SM00903"/>
    </source>
</evidence>
<proteinExistence type="inferred from homology"/>
<sequence>MGPVIDVRSFRQALGQFPTGVCVVTSVIGTEKLGVTISSFNSLSLDPPLILFSIDRRAASLSLWMQAECYAINVLSENQADLSSRFSRPLTNKWEGFACETKVGHGVILPGVAAVFHCAPWAAHDGGDHLLFIGRVTSFQSFRDRRPLVFSQGRYAALESGSHNEVSWPLAMHY</sequence>
<organism evidence="4">
    <name type="scientific">Rhizobium leguminosarum</name>
    <dbReference type="NCBI Taxonomy" id="384"/>
    <lineage>
        <taxon>Bacteria</taxon>
        <taxon>Pseudomonadati</taxon>
        <taxon>Pseudomonadota</taxon>
        <taxon>Alphaproteobacteria</taxon>
        <taxon>Hyphomicrobiales</taxon>
        <taxon>Rhizobiaceae</taxon>
        <taxon>Rhizobium/Agrobacterium group</taxon>
        <taxon>Rhizobium</taxon>
    </lineage>
</organism>
<dbReference type="PANTHER" id="PTHR30466:SF11">
    <property type="entry name" value="FLAVIN-DEPENDENT MONOOXYGENASE, REDUCTASE SUBUNIT HSAB"/>
    <property type="match status" value="1"/>
</dbReference>
<dbReference type="SUPFAM" id="SSF50475">
    <property type="entry name" value="FMN-binding split barrel"/>
    <property type="match status" value="1"/>
</dbReference>
<dbReference type="InterPro" id="IPR012349">
    <property type="entry name" value="Split_barrel_FMN-bd"/>
</dbReference>
<dbReference type="GO" id="GO:0010181">
    <property type="term" value="F:FMN binding"/>
    <property type="evidence" value="ECO:0007669"/>
    <property type="project" value="InterPro"/>
</dbReference>